<evidence type="ECO:0000313" key="1">
    <source>
        <dbReference type="EnsemblMetazoa" id="G11768.3:cds"/>
    </source>
</evidence>
<dbReference type="Proteomes" id="UP000005408">
    <property type="component" value="Unassembled WGS sequence"/>
</dbReference>
<keyword evidence="2" id="KW-1185">Reference proteome</keyword>
<name>A0A8W8HZ01_MAGGI</name>
<sequence>MNFFNNKFVTFSTRNFLYTLKNSSGGQWEENHLYYCDPGVCPCHARESVGEDYLVSFSQDRKGEVYLLTTKSFTGRSTDDRILKLVSPNHDFTVCQASSHFSLWTTISSVVISLAVQALSKNYFHIL</sequence>
<reference evidence="1" key="1">
    <citation type="submission" date="2022-08" db="UniProtKB">
        <authorList>
            <consortium name="EnsemblMetazoa"/>
        </authorList>
    </citation>
    <scope>IDENTIFICATION</scope>
    <source>
        <strain evidence="1">05x7-T-G4-1.051#20</strain>
    </source>
</reference>
<protein>
    <submittedName>
        <fullName evidence="1">Uncharacterized protein</fullName>
    </submittedName>
</protein>
<accession>A0A8W8HZ01</accession>
<dbReference type="AlphaFoldDB" id="A0A8W8HZ01"/>
<proteinExistence type="predicted"/>
<evidence type="ECO:0000313" key="2">
    <source>
        <dbReference type="Proteomes" id="UP000005408"/>
    </source>
</evidence>
<organism evidence="1 2">
    <name type="scientific">Magallana gigas</name>
    <name type="common">Pacific oyster</name>
    <name type="synonym">Crassostrea gigas</name>
    <dbReference type="NCBI Taxonomy" id="29159"/>
    <lineage>
        <taxon>Eukaryota</taxon>
        <taxon>Metazoa</taxon>
        <taxon>Spiralia</taxon>
        <taxon>Lophotrochozoa</taxon>
        <taxon>Mollusca</taxon>
        <taxon>Bivalvia</taxon>
        <taxon>Autobranchia</taxon>
        <taxon>Pteriomorphia</taxon>
        <taxon>Ostreida</taxon>
        <taxon>Ostreoidea</taxon>
        <taxon>Ostreidae</taxon>
        <taxon>Magallana</taxon>
    </lineage>
</organism>
<dbReference type="EnsemblMetazoa" id="G11768.3">
    <property type="protein sequence ID" value="G11768.3:cds"/>
    <property type="gene ID" value="G11768"/>
</dbReference>